<evidence type="ECO:0000313" key="11">
    <source>
        <dbReference type="EMBL" id="KAK3208618.1"/>
    </source>
</evidence>
<dbReference type="GO" id="GO:0004222">
    <property type="term" value="F:metalloendopeptidase activity"/>
    <property type="evidence" value="ECO:0007669"/>
    <property type="project" value="InterPro"/>
</dbReference>
<dbReference type="CDD" id="cd08662">
    <property type="entry name" value="M13"/>
    <property type="match status" value="1"/>
</dbReference>
<evidence type="ECO:0000313" key="12">
    <source>
        <dbReference type="Proteomes" id="UP001280581"/>
    </source>
</evidence>
<organism evidence="11 12">
    <name type="scientific">Pseudopithomyces chartarum</name>
    <dbReference type="NCBI Taxonomy" id="1892770"/>
    <lineage>
        <taxon>Eukaryota</taxon>
        <taxon>Fungi</taxon>
        <taxon>Dikarya</taxon>
        <taxon>Ascomycota</taxon>
        <taxon>Pezizomycotina</taxon>
        <taxon>Dothideomycetes</taxon>
        <taxon>Pleosporomycetidae</taxon>
        <taxon>Pleosporales</taxon>
        <taxon>Massarineae</taxon>
        <taxon>Didymosphaeriaceae</taxon>
        <taxon>Pseudopithomyces</taxon>
    </lineage>
</organism>
<dbReference type="InterPro" id="IPR008753">
    <property type="entry name" value="Peptidase_M13_N"/>
</dbReference>
<dbReference type="PANTHER" id="PTHR11733">
    <property type="entry name" value="ZINC METALLOPROTEASE FAMILY M13 NEPRILYSIN-RELATED"/>
    <property type="match status" value="1"/>
</dbReference>
<dbReference type="Pfam" id="PF05649">
    <property type="entry name" value="Peptidase_M13_N"/>
    <property type="match status" value="1"/>
</dbReference>
<keyword evidence="12" id="KW-1185">Reference proteome</keyword>
<evidence type="ECO:0000259" key="10">
    <source>
        <dbReference type="Pfam" id="PF05649"/>
    </source>
</evidence>
<dbReference type="Gene3D" id="3.40.390.10">
    <property type="entry name" value="Collagenase (Catalytic Domain)"/>
    <property type="match status" value="1"/>
</dbReference>
<sequence>MIYHSSSSRTSGRKLLVASVALLSSVTASPVEGNQRPRKCYTYSCSLIKSDDTAVNGVYKRGTHGYARPPPFVGDWSSSPSVRRQEDQVCETQACKSFADSVIAGRAKNYTDVDPCTDFATYTCANWWATHDFRADQSNIGVLSIMSDVNTALMRTILESPYPSNTTINSTYAAGDANNLDKQNFEKMISAYDSCMDVDAINAAGAKPLQDILDVYDEFCSSDDNTDLTDKLIWVQRYGGSGFVQAAVATDDKNPNITTVALGTGLLGLDAKEYYTDADAIANYTIAIVGMFDNLYGQDKHDSNQKIADGVVALEKALADASPSASQSSDVEYYYNPTPIADADALLPEISFSRLIKAFAPSNYTIGDVIVYAPDYFPKVSSILQNTTSDIVDAYLEWVLIQTWATRLSNDVNAPYRRLQNELQGKDPEATAERWRTCFSDVDTNLPWIESAFFVREAFSPDAKTFGERIITDIENVFEDKLKTYEWMSDEVKELAIEKVQNMVEKIGYPDISPNVQDPKALAEFYATLNVTDSWFENGLAYNNFTLQGSWSDLNHPTDKNRWFMTAPTVNAYFNPPTNEIAFPAGIMQQPLFNLDLPEYVSYGAFGAVAGHELTHAFDSTGSHYDENGAYRDWWDNATLAAFENKTQCFIDQFSEYSITTPAGEELHINGELTQGENVADTGGLSAAFTAWQKRNEAEPNQLLPGLEEYTREQLFYLAFGGVWCGERRPAEAVRRIYSDPHSPPNVRILGTVANQRGFKKAFNCPVKEPTCELW</sequence>
<gene>
    <name evidence="11" type="ORF">GRF29_77g1362720</name>
</gene>
<protein>
    <recommendedName>
        <fullName evidence="13">Zincin</fullName>
    </recommendedName>
</protein>
<feature type="domain" description="Peptidase M13 N-terminal" evidence="10">
    <location>
        <begin position="115"/>
        <end position="510"/>
    </location>
</feature>
<dbReference type="AlphaFoldDB" id="A0AAN6LXK9"/>
<comment type="caution">
    <text evidence="11">The sequence shown here is derived from an EMBL/GenBank/DDBJ whole genome shotgun (WGS) entry which is preliminary data.</text>
</comment>
<dbReference type="GO" id="GO:0046872">
    <property type="term" value="F:metal ion binding"/>
    <property type="evidence" value="ECO:0007669"/>
    <property type="project" value="UniProtKB-KW"/>
</dbReference>
<feature type="domain" description="Peptidase M13 C-terminal" evidence="9">
    <location>
        <begin position="571"/>
        <end position="769"/>
    </location>
</feature>
<evidence type="ECO:0000256" key="2">
    <source>
        <dbReference type="ARBA" id="ARBA00007357"/>
    </source>
</evidence>
<dbReference type="PANTHER" id="PTHR11733:SF167">
    <property type="entry name" value="FI17812P1-RELATED"/>
    <property type="match status" value="1"/>
</dbReference>
<dbReference type="SUPFAM" id="SSF55486">
    <property type="entry name" value="Metalloproteases ('zincins'), catalytic domain"/>
    <property type="match status" value="1"/>
</dbReference>
<keyword evidence="4" id="KW-0479">Metal-binding</keyword>
<evidence type="ECO:0000256" key="5">
    <source>
        <dbReference type="ARBA" id="ARBA00022801"/>
    </source>
</evidence>
<evidence type="ECO:0000256" key="7">
    <source>
        <dbReference type="ARBA" id="ARBA00023049"/>
    </source>
</evidence>
<proteinExistence type="inferred from homology"/>
<dbReference type="InterPro" id="IPR018497">
    <property type="entry name" value="Peptidase_M13_C"/>
</dbReference>
<keyword evidence="3" id="KW-0645">Protease</keyword>
<dbReference type="GO" id="GO:0016485">
    <property type="term" value="P:protein processing"/>
    <property type="evidence" value="ECO:0007669"/>
    <property type="project" value="TreeGrafter"/>
</dbReference>
<dbReference type="InterPro" id="IPR024079">
    <property type="entry name" value="MetalloPept_cat_dom_sf"/>
</dbReference>
<evidence type="ECO:0000256" key="1">
    <source>
        <dbReference type="ARBA" id="ARBA00001947"/>
    </source>
</evidence>
<feature type="signal peptide" evidence="8">
    <location>
        <begin position="1"/>
        <end position="28"/>
    </location>
</feature>
<comment type="cofactor">
    <cofactor evidence="1">
        <name>Zn(2+)</name>
        <dbReference type="ChEBI" id="CHEBI:29105"/>
    </cofactor>
</comment>
<dbReference type="Pfam" id="PF01431">
    <property type="entry name" value="Peptidase_M13"/>
    <property type="match status" value="1"/>
</dbReference>
<dbReference type="InterPro" id="IPR042089">
    <property type="entry name" value="Peptidase_M13_dom_2"/>
</dbReference>
<dbReference type="PRINTS" id="PR00786">
    <property type="entry name" value="NEPRILYSIN"/>
</dbReference>
<keyword evidence="6" id="KW-0862">Zinc</keyword>
<keyword evidence="8" id="KW-0732">Signal</keyword>
<name>A0AAN6LXK9_9PLEO</name>
<keyword evidence="7" id="KW-0482">Metalloprotease</keyword>
<accession>A0AAN6LXK9</accession>
<dbReference type="GO" id="GO:0005886">
    <property type="term" value="C:plasma membrane"/>
    <property type="evidence" value="ECO:0007669"/>
    <property type="project" value="TreeGrafter"/>
</dbReference>
<reference evidence="11 12" key="1">
    <citation type="submission" date="2021-02" db="EMBL/GenBank/DDBJ databases">
        <title>Genome assembly of Pseudopithomyces chartarum.</title>
        <authorList>
            <person name="Jauregui R."/>
            <person name="Singh J."/>
            <person name="Voisey C."/>
        </authorList>
    </citation>
    <scope>NUCLEOTIDE SEQUENCE [LARGE SCALE GENOMIC DNA]</scope>
    <source>
        <strain evidence="11 12">AGR01</strain>
    </source>
</reference>
<evidence type="ECO:0000256" key="6">
    <source>
        <dbReference type="ARBA" id="ARBA00022833"/>
    </source>
</evidence>
<dbReference type="PROSITE" id="PS51885">
    <property type="entry name" value="NEPRILYSIN"/>
    <property type="match status" value="1"/>
</dbReference>
<feature type="chain" id="PRO_5042920573" description="Zincin" evidence="8">
    <location>
        <begin position="29"/>
        <end position="775"/>
    </location>
</feature>
<dbReference type="Gene3D" id="1.10.1380.10">
    <property type="entry name" value="Neutral endopeptidase , domain2"/>
    <property type="match status" value="1"/>
</dbReference>
<evidence type="ECO:0000256" key="8">
    <source>
        <dbReference type="SAM" id="SignalP"/>
    </source>
</evidence>
<dbReference type="EMBL" id="WVTA01000007">
    <property type="protein sequence ID" value="KAK3208618.1"/>
    <property type="molecule type" value="Genomic_DNA"/>
</dbReference>
<evidence type="ECO:0000256" key="4">
    <source>
        <dbReference type="ARBA" id="ARBA00022723"/>
    </source>
</evidence>
<keyword evidence="5" id="KW-0378">Hydrolase</keyword>
<dbReference type="Proteomes" id="UP001280581">
    <property type="component" value="Unassembled WGS sequence"/>
</dbReference>
<evidence type="ECO:0008006" key="13">
    <source>
        <dbReference type="Google" id="ProtNLM"/>
    </source>
</evidence>
<evidence type="ECO:0000256" key="3">
    <source>
        <dbReference type="ARBA" id="ARBA00022670"/>
    </source>
</evidence>
<comment type="similarity">
    <text evidence="2">Belongs to the peptidase M13 family.</text>
</comment>
<evidence type="ECO:0000259" key="9">
    <source>
        <dbReference type="Pfam" id="PF01431"/>
    </source>
</evidence>
<dbReference type="InterPro" id="IPR000718">
    <property type="entry name" value="Peptidase_M13"/>
</dbReference>